<protein>
    <recommendedName>
        <fullName evidence="3">Phosphocarrier protein HPr</fullName>
    </recommendedName>
    <alternativeName>
        <fullName evidence="8">Histidine-containing protein</fullName>
    </alternativeName>
</protein>
<dbReference type="InterPro" id="IPR002114">
    <property type="entry name" value="PTS_HPr_Ser_P_site"/>
</dbReference>
<dbReference type="Pfam" id="PF00381">
    <property type="entry name" value="PTS-HPr"/>
    <property type="match status" value="1"/>
</dbReference>
<dbReference type="Proteomes" id="UP000620133">
    <property type="component" value="Chromosome"/>
</dbReference>
<accession>A0A7U9XUY5</accession>
<dbReference type="NCBIfam" id="TIGR01003">
    <property type="entry name" value="PTS_HPr_family"/>
    <property type="match status" value="1"/>
</dbReference>
<dbReference type="SUPFAM" id="SSF55594">
    <property type="entry name" value="HPr-like"/>
    <property type="match status" value="1"/>
</dbReference>
<dbReference type="GO" id="GO:0009401">
    <property type="term" value="P:phosphoenolpyruvate-dependent sugar phosphotransferase system"/>
    <property type="evidence" value="ECO:0007669"/>
    <property type="project" value="UniProtKB-KW"/>
</dbReference>
<evidence type="ECO:0000256" key="7">
    <source>
        <dbReference type="ARBA" id="ARBA00022683"/>
    </source>
</evidence>
<dbReference type="PROSITE" id="PS00369">
    <property type="entry name" value="PTS_HPR_HIS"/>
    <property type="match status" value="1"/>
</dbReference>
<dbReference type="KEGG" id="manr:MPAN_005830"/>
<evidence type="ECO:0000256" key="3">
    <source>
        <dbReference type="ARBA" id="ARBA00020422"/>
    </source>
</evidence>
<dbReference type="PRINTS" id="PR00107">
    <property type="entry name" value="PHOSPHOCPHPR"/>
</dbReference>
<keyword evidence="4" id="KW-0813">Transport</keyword>
<evidence type="ECO:0000256" key="6">
    <source>
        <dbReference type="ARBA" id="ARBA00022597"/>
    </source>
</evidence>
<dbReference type="AlphaFoldDB" id="A0A7U9XUY5"/>
<evidence type="ECO:0000256" key="2">
    <source>
        <dbReference type="ARBA" id="ARBA00004496"/>
    </source>
</evidence>
<proteinExistence type="predicted"/>
<dbReference type="GO" id="GO:0005737">
    <property type="term" value="C:cytoplasm"/>
    <property type="evidence" value="ECO:0007669"/>
    <property type="project" value="UniProtKB-SubCell"/>
</dbReference>
<dbReference type="Gene3D" id="3.30.1340.10">
    <property type="entry name" value="HPr-like"/>
    <property type="match status" value="1"/>
</dbReference>
<dbReference type="EMBL" id="AP024412">
    <property type="protein sequence ID" value="BCR35690.1"/>
    <property type="molecule type" value="Genomic_DNA"/>
</dbReference>
<evidence type="ECO:0000256" key="5">
    <source>
        <dbReference type="ARBA" id="ARBA00022490"/>
    </source>
</evidence>
<evidence type="ECO:0000313" key="10">
    <source>
        <dbReference type="EMBL" id="BCR35690.1"/>
    </source>
</evidence>
<dbReference type="InterPro" id="IPR000032">
    <property type="entry name" value="HPr-like"/>
</dbReference>
<keyword evidence="6" id="KW-0762">Sugar transport</keyword>
<evidence type="ECO:0000259" key="9">
    <source>
        <dbReference type="PROSITE" id="PS51350"/>
    </source>
</evidence>
<dbReference type="InterPro" id="IPR035895">
    <property type="entry name" value="HPr-like_sf"/>
</dbReference>
<dbReference type="InterPro" id="IPR001020">
    <property type="entry name" value="PTS_HPr_His_P_site"/>
</dbReference>
<dbReference type="CDD" id="cd00367">
    <property type="entry name" value="PTS-HPr_like"/>
    <property type="match status" value="1"/>
</dbReference>
<reference evidence="10" key="1">
    <citation type="submission" date="2021-01" db="EMBL/GenBank/DDBJ databases">
        <title>Draft genome sequence of Acholeplasmataceae bacterium strain Mahy22.</title>
        <authorList>
            <person name="Watanabe M."/>
            <person name="Kojima H."/>
            <person name="Fukui M."/>
        </authorList>
    </citation>
    <scope>NUCLEOTIDE SEQUENCE</scope>
    <source>
        <strain evidence="10">Mahy22</strain>
    </source>
</reference>
<organism evidence="10 11">
    <name type="scientific">Mariniplasma anaerobium</name>
    <dbReference type="NCBI Taxonomy" id="2735436"/>
    <lineage>
        <taxon>Bacteria</taxon>
        <taxon>Bacillati</taxon>
        <taxon>Mycoplasmatota</taxon>
        <taxon>Mollicutes</taxon>
        <taxon>Acholeplasmatales</taxon>
        <taxon>Acholeplasmataceae</taxon>
        <taxon>Mariniplasma</taxon>
    </lineage>
</organism>
<gene>
    <name evidence="10" type="ORF">MPAN_005830</name>
</gene>
<comment type="function">
    <text evidence="1">General (non sugar-specific) component of the phosphoenolpyruvate-dependent sugar phosphotransferase system (sugar PTS). This major carbohydrate active-transport system catalyzes the phosphorylation of incoming sugar substrates concomitantly with their translocation across the cell membrane. The phosphoryl group from phosphoenolpyruvate (PEP) is transferred to the phosphoryl carrier protein HPr by enzyme I. Phospho-HPr then transfers it to the PTS EIIA domain.</text>
</comment>
<name>A0A7U9XUY5_9MOLU</name>
<evidence type="ECO:0000313" key="11">
    <source>
        <dbReference type="Proteomes" id="UP000620133"/>
    </source>
</evidence>
<dbReference type="RefSeq" id="WP_176238531.1">
    <property type="nucleotide sequence ID" value="NZ_AP024412.1"/>
</dbReference>
<evidence type="ECO:0000256" key="1">
    <source>
        <dbReference type="ARBA" id="ARBA00003681"/>
    </source>
</evidence>
<evidence type="ECO:0000256" key="8">
    <source>
        <dbReference type="ARBA" id="ARBA00033055"/>
    </source>
</evidence>
<dbReference type="PANTHER" id="PTHR33705">
    <property type="entry name" value="PHOSPHOCARRIER PROTEIN HPR"/>
    <property type="match status" value="1"/>
</dbReference>
<dbReference type="PANTHER" id="PTHR33705:SF1">
    <property type="entry name" value="PHOSPHOCARRIER PROTEIN HPR"/>
    <property type="match status" value="1"/>
</dbReference>
<dbReference type="InterPro" id="IPR050399">
    <property type="entry name" value="HPr"/>
</dbReference>
<dbReference type="PROSITE" id="PS00589">
    <property type="entry name" value="PTS_HPR_SER"/>
    <property type="match status" value="1"/>
</dbReference>
<evidence type="ECO:0000256" key="4">
    <source>
        <dbReference type="ARBA" id="ARBA00022448"/>
    </source>
</evidence>
<dbReference type="PROSITE" id="PS51350">
    <property type="entry name" value="PTS_HPR_DOM"/>
    <property type="match status" value="1"/>
</dbReference>
<keyword evidence="11" id="KW-1185">Reference proteome</keyword>
<feature type="domain" description="HPr" evidence="9">
    <location>
        <begin position="1"/>
        <end position="90"/>
    </location>
</feature>
<keyword evidence="5" id="KW-0963">Cytoplasm</keyword>
<sequence>MYKKQIQITNPSGLHARPGSDFVNLAKKFESTIKLFRLDKPEKIANAKSIVFVLSLGIKKDMIIEIQATGADEKEAVEQLVAFVEGGLGE</sequence>
<comment type="subcellular location">
    <subcellularLocation>
        <location evidence="2">Cytoplasm</location>
    </subcellularLocation>
</comment>
<keyword evidence="7" id="KW-0598">Phosphotransferase system</keyword>